<dbReference type="PROSITE" id="PS00198">
    <property type="entry name" value="4FE4S_FER_1"/>
    <property type="match status" value="1"/>
</dbReference>
<dbReference type="Pfam" id="PF12838">
    <property type="entry name" value="Fer4_7"/>
    <property type="match status" value="1"/>
</dbReference>
<feature type="domain" description="2Fe-2S ferredoxin-type" evidence="7">
    <location>
        <begin position="43"/>
        <end position="121"/>
    </location>
</feature>
<dbReference type="SUPFAM" id="SSF54862">
    <property type="entry name" value="4Fe-4S ferredoxins"/>
    <property type="match status" value="1"/>
</dbReference>
<feature type="compositionally biased region" description="Low complexity" evidence="6">
    <location>
        <begin position="1"/>
        <end position="19"/>
    </location>
</feature>
<evidence type="ECO:0000259" key="8">
    <source>
        <dbReference type="PROSITE" id="PS51379"/>
    </source>
</evidence>
<proteinExistence type="predicted"/>
<dbReference type="EMBL" id="CAEZSR010000044">
    <property type="protein sequence ID" value="CAB4556897.1"/>
    <property type="molecule type" value="Genomic_DNA"/>
</dbReference>
<dbReference type="InterPro" id="IPR001041">
    <property type="entry name" value="2Fe-2S_ferredoxin-type"/>
</dbReference>
<keyword evidence="1" id="KW-0004">4Fe-4S</keyword>
<dbReference type="Pfam" id="PF13510">
    <property type="entry name" value="Fer2_4"/>
    <property type="match status" value="1"/>
</dbReference>
<evidence type="ECO:0000313" key="9">
    <source>
        <dbReference type="EMBL" id="CAB4556897.1"/>
    </source>
</evidence>
<dbReference type="GO" id="GO:0046872">
    <property type="term" value="F:metal ion binding"/>
    <property type="evidence" value="ECO:0007669"/>
    <property type="project" value="UniProtKB-KW"/>
</dbReference>
<keyword evidence="4" id="KW-0408">Iron</keyword>
<gene>
    <name evidence="9" type="ORF">UFOPK1493_01470</name>
</gene>
<dbReference type="InterPro" id="IPR036010">
    <property type="entry name" value="2Fe-2S_ferredoxin-like_sf"/>
</dbReference>
<dbReference type="InterPro" id="IPR050157">
    <property type="entry name" value="PSI_iron-sulfur_center"/>
</dbReference>
<dbReference type="PANTHER" id="PTHR24960:SF84">
    <property type="entry name" value="HYDROGENASE SUBUNIT"/>
    <property type="match status" value="1"/>
</dbReference>
<organism evidence="9">
    <name type="scientific">freshwater metagenome</name>
    <dbReference type="NCBI Taxonomy" id="449393"/>
    <lineage>
        <taxon>unclassified sequences</taxon>
        <taxon>metagenomes</taxon>
        <taxon>ecological metagenomes</taxon>
    </lineage>
</organism>
<keyword evidence="3" id="KW-0677">Repeat</keyword>
<keyword evidence="2" id="KW-0479">Metal-binding</keyword>
<evidence type="ECO:0000259" key="7">
    <source>
        <dbReference type="PROSITE" id="PS51085"/>
    </source>
</evidence>
<feature type="region of interest" description="Disordered" evidence="6">
    <location>
        <begin position="1"/>
        <end position="20"/>
    </location>
</feature>
<accession>A0A6J6CZH0</accession>
<sequence>MSTTNPAPAGTAGTAGTAGKQVWTELRGLREGVDLGTPPRDGEPVTLTIDGVETTVPAGSSVLLAATVAGATVPKLCATDTLECFGSCRVCLVEIEGRRGYPASCTTPVESGMTVRTGGERLTALRRGVVELYLSDYPASDIEGGWSEFHTTLEQVGLTDGLPADHPYRGGDHHQHLAVDESNPYFLFDPAKCIVCSRCVRACQEIQGTFALTISGRGFGSKVAASQDESFLASECVSCGACVQACPSDALIEKSLFPGGYHRADSGQA</sequence>
<dbReference type="CDD" id="cd00207">
    <property type="entry name" value="fer2"/>
    <property type="match status" value="1"/>
</dbReference>
<dbReference type="PANTHER" id="PTHR24960">
    <property type="entry name" value="PHOTOSYSTEM I IRON-SULFUR CENTER-RELATED"/>
    <property type="match status" value="1"/>
</dbReference>
<dbReference type="InterPro" id="IPR017896">
    <property type="entry name" value="4Fe4S_Fe-S-bd"/>
</dbReference>
<evidence type="ECO:0000256" key="3">
    <source>
        <dbReference type="ARBA" id="ARBA00022737"/>
    </source>
</evidence>
<evidence type="ECO:0000256" key="6">
    <source>
        <dbReference type="SAM" id="MobiDB-lite"/>
    </source>
</evidence>
<dbReference type="PROSITE" id="PS51085">
    <property type="entry name" value="2FE2S_FER_2"/>
    <property type="match status" value="1"/>
</dbReference>
<dbReference type="AlphaFoldDB" id="A0A6J6CZH0"/>
<evidence type="ECO:0000256" key="5">
    <source>
        <dbReference type="ARBA" id="ARBA00023014"/>
    </source>
</evidence>
<evidence type="ECO:0000256" key="4">
    <source>
        <dbReference type="ARBA" id="ARBA00023004"/>
    </source>
</evidence>
<feature type="domain" description="4Fe-4S ferredoxin-type" evidence="8">
    <location>
        <begin position="184"/>
        <end position="215"/>
    </location>
</feature>
<name>A0A6J6CZH0_9ZZZZ</name>
<dbReference type="Gene3D" id="3.10.20.740">
    <property type="match status" value="1"/>
</dbReference>
<keyword evidence="5" id="KW-0411">Iron-sulfur</keyword>
<feature type="domain" description="4Fe-4S ferredoxin-type" evidence="8">
    <location>
        <begin position="227"/>
        <end position="256"/>
    </location>
</feature>
<dbReference type="Gene3D" id="3.30.70.20">
    <property type="match status" value="1"/>
</dbReference>
<dbReference type="GO" id="GO:0051539">
    <property type="term" value="F:4 iron, 4 sulfur cluster binding"/>
    <property type="evidence" value="ECO:0007669"/>
    <property type="project" value="UniProtKB-KW"/>
</dbReference>
<dbReference type="SUPFAM" id="SSF54292">
    <property type="entry name" value="2Fe-2S ferredoxin-like"/>
    <property type="match status" value="1"/>
</dbReference>
<dbReference type="PROSITE" id="PS51379">
    <property type="entry name" value="4FE4S_FER_2"/>
    <property type="match status" value="2"/>
</dbReference>
<dbReference type="FunFam" id="3.30.70.20:FF:000035">
    <property type="entry name" value="Iron hydrogenase 1"/>
    <property type="match status" value="1"/>
</dbReference>
<evidence type="ECO:0000256" key="2">
    <source>
        <dbReference type="ARBA" id="ARBA00022723"/>
    </source>
</evidence>
<reference evidence="9" key="1">
    <citation type="submission" date="2020-05" db="EMBL/GenBank/DDBJ databases">
        <authorList>
            <person name="Chiriac C."/>
            <person name="Salcher M."/>
            <person name="Ghai R."/>
            <person name="Kavagutti S V."/>
        </authorList>
    </citation>
    <scope>NUCLEOTIDE SEQUENCE</scope>
</reference>
<protein>
    <submittedName>
        <fullName evidence="9">Unannotated protein</fullName>
    </submittedName>
</protein>
<evidence type="ECO:0000256" key="1">
    <source>
        <dbReference type="ARBA" id="ARBA00022485"/>
    </source>
</evidence>
<dbReference type="InterPro" id="IPR017900">
    <property type="entry name" value="4Fe4S_Fe_S_CS"/>
</dbReference>